<dbReference type="PRINTS" id="PR00385">
    <property type="entry name" value="P450"/>
</dbReference>
<dbReference type="InterPro" id="IPR050476">
    <property type="entry name" value="Insect_CytP450_Detox"/>
</dbReference>
<keyword evidence="7 14" id="KW-0479">Metal-binding</keyword>
<dbReference type="PANTHER" id="PTHR24292:SF54">
    <property type="entry name" value="CYP9F3-RELATED"/>
    <property type="match status" value="1"/>
</dbReference>
<evidence type="ECO:0000313" key="17">
    <source>
        <dbReference type="Proteomes" id="UP000594454"/>
    </source>
</evidence>
<dbReference type="FunFam" id="1.10.630.10:FF:000042">
    <property type="entry name" value="Cytochrome P450"/>
    <property type="match status" value="1"/>
</dbReference>
<reference evidence="16 17" key="1">
    <citation type="submission" date="2020-11" db="EMBL/GenBank/DDBJ databases">
        <authorList>
            <person name="Wallbank WR R."/>
            <person name="Pardo Diaz C."/>
            <person name="Kozak K."/>
            <person name="Martin S."/>
            <person name="Jiggins C."/>
            <person name="Moest M."/>
            <person name="Warren A I."/>
            <person name="Generalovic N T."/>
            <person name="Byers J.R.P. K."/>
            <person name="Montejo-Kovacevich G."/>
            <person name="Yen C E."/>
        </authorList>
    </citation>
    <scope>NUCLEOTIDE SEQUENCE [LARGE SCALE GENOMIC DNA]</scope>
</reference>
<name>A0A7R8UMR5_HERIL</name>
<feature type="binding site" description="axial binding residue" evidence="14">
    <location>
        <position position="440"/>
    </location>
    <ligand>
        <name>heme</name>
        <dbReference type="ChEBI" id="CHEBI:30413"/>
    </ligand>
    <ligandPart>
        <name>Fe</name>
        <dbReference type="ChEBI" id="CHEBI:18248"/>
    </ligandPart>
</feature>
<evidence type="ECO:0000256" key="5">
    <source>
        <dbReference type="ARBA" id="ARBA00010617"/>
    </source>
</evidence>
<comment type="cofactor">
    <cofactor evidence="1 14">
        <name>heme</name>
        <dbReference type="ChEBI" id="CHEBI:30413"/>
    </cofactor>
</comment>
<dbReference type="GO" id="GO:0004497">
    <property type="term" value="F:monooxygenase activity"/>
    <property type="evidence" value="ECO:0007669"/>
    <property type="project" value="UniProtKB-KW"/>
</dbReference>
<keyword evidence="8" id="KW-0256">Endoplasmic reticulum</keyword>
<dbReference type="PRINTS" id="PR00465">
    <property type="entry name" value="EP450IV"/>
</dbReference>
<keyword evidence="10 15" id="KW-0560">Oxidoreductase</keyword>
<evidence type="ECO:0000256" key="14">
    <source>
        <dbReference type="PIRSR" id="PIRSR602403-1"/>
    </source>
</evidence>
<evidence type="ECO:0000256" key="1">
    <source>
        <dbReference type="ARBA" id="ARBA00001971"/>
    </source>
</evidence>
<dbReference type="PROSITE" id="PS00086">
    <property type="entry name" value="CYTOCHROME_P450"/>
    <property type="match status" value="1"/>
</dbReference>
<dbReference type="CDD" id="cd11056">
    <property type="entry name" value="CYP6-like"/>
    <property type="match status" value="1"/>
</dbReference>
<organism evidence="16 17">
    <name type="scientific">Hermetia illucens</name>
    <name type="common">Black soldier fly</name>
    <dbReference type="NCBI Taxonomy" id="343691"/>
    <lineage>
        <taxon>Eukaryota</taxon>
        <taxon>Metazoa</taxon>
        <taxon>Ecdysozoa</taxon>
        <taxon>Arthropoda</taxon>
        <taxon>Hexapoda</taxon>
        <taxon>Insecta</taxon>
        <taxon>Pterygota</taxon>
        <taxon>Neoptera</taxon>
        <taxon>Endopterygota</taxon>
        <taxon>Diptera</taxon>
        <taxon>Brachycera</taxon>
        <taxon>Stratiomyomorpha</taxon>
        <taxon>Stratiomyidae</taxon>
        <taxon>Hermetiinae</taxon>
        <taxon>Hermetia</taxon>
    </lineage>
</organism>
<proteinExistence type="inferred from homology"/>
<dbReference type="InterPro" id="IPR017972">
    <property type="entry name" value="Cyt_P450_CS"/>
</dbReference>
<dbReference type="OMA" id="FITHAEG"/>
<keyword evidence="9" id="KW-0492">Microsome</keyword>
<dbReference type="PANTHER" id="PTHR24292">
    <property type="entry name" value="CYTOCHROME P450"/>
    <property type="match status" value="1"/>
</dbReference>
<sequence>MAFLVLLVGLLTAALMLVLWMQKKLVYWKNLGVPYAEPDFLYGNLKGVSEFHHEGLLTQKFYKEYKGKGPFVGVYFFLKPVAIPTDIELVKNILIKDFNFFHDRGLFYNERDDPLSASLFNLPGFEWKQMRNKLSPTMASGKLKMMLPAMLEIATKFERKIDEICGGGVELDIKNLMARFTLDIIGTCAFGLETNSLDDDTNDFFRIGISVFNNPKYGAKFMFLLHGFRKYGRILRLKTFRDEVIKFYTDIVRKIVDYRLTNRIERNDFMQLLIKLHTSDGEDNLSFNDLLAQAFSFHAAGFETSSTTLQFCFYELACNPEIQDKTRNHINEVLEKHNGELSYEAFLDMKYLDQVINETLRKHPPVGALLRETSKDYKIPDTQFTIEKDTTVFIPIYAIHHDPEFYPNPSKFNPDNFIEESIRSRPSVAFLPFGEGPRICIGARFGMMQVKIGLIAGLRKFRYTLSPRTKQPLKLLTKFFITHAEGGIWLNVDPLS</sequence>
<keyword evidence="12 15" id="KW-0503">Monooxygenase</keyword>
<dbReference type="GO" id="GO:0020037">
    <property type="term" value="F:heme binding"/>
    <property type="evidence" value="ECO:0007669"/>
    <property type="project" value="InterPro"/>
</dbReference>
<comment type="subcellular location">
    <subcellularLocation>
        <location evidence="4">Endoplasmic reticulum membrane</location>
        <topology evidence="4">Peripheral membrane protein</topology>
    </subcellularLocation>
    <subcellularLocation>
        <location evidence="3">Microsome membrane</location>
        <topology evidence="3">Peripheral membrane protein</topology>
    </subcellularLocation>
</comment>
<dbReference type="AlphaFoldDB" id="A0A7R8UMR5"/>
<dbReference type="InParanoid" id="A0A7R8UMR5"/>
<evidence type="ECO:0000256" key="9">
    <source>
        <dbReference type="ARBA" id="ARBA00022848"/>
    </source>
</evidence>
<keyword evidence="6 14" id="KW-0349">Heme</keyword>
<evidence type="ECO:0000313" key="16">
    <source>
        <dbReference type="EMBL" id="CAD7083747.1"/>
    </source>
</evidence>
<evidence type="ECO:0000256" key="13">
    <source>
        <dbReference type="ARBA" id="ARBA00023136"/>
    </source>
</evidence>
<evidence type="ECO:0000256" key="6">
    <source>
        <dbReference type="ARBA" id="ARBA00022617"/>
    </source>
</evidence>
<evidence type="ECO:0000256" key="10">
    <source>
        <dbReference type="ARBA" id="ARBA00023002"/>
    </source>
</evidence>
<dbReference type="InterPro" id="IPR001128">
    <property type="entry name" value="Cyt_P450"/>
</dbReference>
<dbReference type="FunCoup" id="A0A7R8UMR5">
    <property type="interactions" value="41"/>
</dbReference>
<evidence type="ECO:0000256" key="15">
    <source>
        <dbReference type="RuleBase" id="RU000461"/>
    </source>
</evidence>
<evidence type="ECO:0000256" key="11">
    <source>
        <dbReference type="ARBA" id="ARBA00023004"/>
    </source>
</evidence>
<evidence type="ECO:0008006" key="18">
    <source>
        <dbReference type="Google" id="ProtNLM"/>
    </source>
</evidence>
<dbReference type="Proteomes" id="UP000594454">
    <property type="component" value="Chromosome 3"/>
</dbReference>
<evidence type="ECO:0000256" key="12">
    <source>
        <dbReference type="ARBA" id="ARBA00023033"/>
    </source>
</evidence>
<evidence type="ECO:0000256" key="3">
    <source>
        <dbReference type="ARBA" id="ARBA00004174"/>
    </source>
</evidence>
<dbReference type="SUPFAM" id="SSF48264">
    <property type="entry name" value="Cytochrome P450"/>
    <property type="match status" value="1"/>
</dbReference>
<accession>A0A7R8UMR5</accession>
<protein>
    <recommendedName>
        <fullName evidence="18">Cytochrome P450</fullName>
    </recommendedName>
</protein>
<comment type="function">
    <text evidence="2">May be involved in the metabolism of insect hormones and in the breakdown of synthetic insecticides.</text>
</comment>
<dbReference type="GO" id="GO:0005789">
    <property type="term" value="C:endoplasmic reticulum membrane"/>
    <property type="evidence" value="ECO:0007669"/>
    <property type="project" value="UniProtKB-SubCell"/>
</dbReference>
<evidence type="ECO:0000256" key="7">
    <source>
        <dbReference type="ARBA" id="ARBA00022723"/>
    </source>
</evidence>
<keyword evidence="13" id="KW-0472">Membrane</keyword>
<comment type="similarity">
    <text evidence="5 15">Belongs to the cytochrome P450 family.</text>
</comment>
<evidence type="ECO:0000256" key="8">
    <source>
        <dbReference type="ARBA" id="ARBA00022824"/>
    </source>
</evidence>
<dbReference type="OrthoDB" id="2789670at2759"/>
<dbReference type="GO" id="GO:0005506">
    <property type="term" value="F:iron ion binding"/>
    <property type="evidence" value="ECO:0007669"/>
    <property type="project" value="InterPro"/>
</dbReference>
<evidence type="ECO:0000256" key="2">
    <source>
        <dbReference type="ARBA" id="ARBA00003690"/>
    </source>
</evidence>
<keyword evidence="11 14" id="KW-0408">Iron</keyword>
<evidence type="ECO:0000256" key="4">
    <source>
        <dbReference type="ARBA" id="ARBA00004406"/>
    </source>
</evidence>
<dbReference type="Gene3D" id="1.10.630.10">
    <property type="entry name" value="Cytochrome P450"/>
    <property type="match status" value="1"/>
</dbReference>
<dbReference type="InterPro" id="IPR036396">
    <property type="entry name" value="Cyt_P450_sf"/>
</dbReference>
<dbReference type="EMBL" id="LR899011">
    <property type="protein sequence ID" value="CAD7083747.1"/>
    <property type="molecule type" value="Genomic_DNA"/>
</dbReference>
<dbReference type="InterPro" id="IPR002403">
    <property type="entry name" value="Cyt_P450_E_grp-IV"/>
</dbReference>
<keyword evidence="17" id="KW-1185">Reference proteome</keyword>
<dbReference type="GO" id="GO:0016705">
    <property type="term" value="F:oxidoreductase activity, acting on paired donors, with incorporation or reduction of molecular oxygen"/>
    <property type="evidence" value="ECO:0007669"/>
    <property type="project" value="InterPro"/>
</dbReference>
<dbReference type="Pfam" id="PF00067">
    <property type="entry name" value="p450"/>
    <property type="match status" value="1"/>
</dbReference>
<gene>
    <name evidence="16" type="ORF">HERILL_LOCUS6683</name>
</gene>